<dbReference type="PANTHER" id="PTHR43289:SF34">
    <property type="entry name" value="SERINE_THREONINE-PROTEIN KINASE YBDM-RELATED"/>
    <property type="match status" value="1"/>
</dbReference>
<evidence type="ECO:0000256" key="5">
    <source>
        <dbReference type="ARBA" id="ARBA00022777"/>
    </source>
</evidence>
<keyword evidence="10" id="KW-0812">Transmembrane</keyword>
<dbReference type="SMART" id="SM00740">
    <property type="entry name" value="PASTA"/>
    <property type="match status" value="4"/>
</dbReference>
<keyword evidence="4" id="KW-0547">Nucleotide-binding</keyword>
<feature type="region of interest" description="Disordered" evidence="9">
    <location>
        <begin position="302"/>
        <end position="357"/>
    </location>
</feature>
<organism evidence="13 14">
    <name type="scientific">Pseudarthrobacter defluvii</name>
    <dbReference type="NCBI Taxonomy" id="410837"/>
    <lineage>
        <taxon>Bacteria</taxon>
        <taxon>Bacillati</taxon>
        <taxon>Actinomycetota</taxon>
        <taxon>Actinomycetes</taxon>
        <taxon>Micrococcales</taxon>
        <taxon>Micrococcaceae</taxon>
        <taxon>Pseudarthrobacter</taxon>
    </lineage>
</organism>
<evidence type="ECO:0000256" key="7">
    <source>
        <dbReference type="ARBA" id="ARBA00047899"/>
    </source>
</evidence>
<dbReference type="InterPro" id="IPR000719">
    <property type="entry name" value="Prot_kinase_dom"/>
</dbReference>
<keyword evidence="2" id="KW-0723">Serine/threonine-protein kinase</keyword>
<dbReference type="PROSITE" id="PS00108">
    <property type="entry name" value="PROTEIN_KINASE_ST"/>
    <property type="match status" value="1"/>
</dbReference>
<dbReference type="CDD" id="cd06577">
    <property type="entry name" value="PASTA_pknB"/>
    <property type="match status" value="4"/>
</dbReference>
<dbReference type="InterPro" id="IPR008271">
    <property type="entry name" value="Ser/Thr_kinase_AS"/>
</dbReference>
<dbReference type="SUPFAM" id="SSF56112">
    <property type="entry name" value="Protein kinase-like (PK-like)"/>
    <property type="match status" value="1"/>
</dbReference>
<evidence type="ECO:0000313" key="14">
    <source>
        <dbReference type="Proteomes" id="UP001226389"/>
    </source>
</evidence>
<evidence type="ECO:0000256" key="8">
    <source>
        <dbReference type="ARBA" id="ARBA00048679"/>
    </source>
</evidence>
<keyword evidence="10" id="KW-1133">Transmembrane helix</keyword>
<dbReference type="SMART" id="SM00220">
    <property type="entry name" value="S_TKc"/>
    <property type="match status" value="1"/>
</dbReference>
<evidence type="ECO:0000256" key="6">
    <source>
        <dbReference type="ARBA" id="ARBA00022840"/>
    </source>
</evidence>
<evidence type="ECO:0000256" key="3">
    <source>
        <dbReference type="ARBA" id="ARBA00022679"/>
    </source>
</evidence>
<evidence type="ECO:0000256" key="1">
    <source>
        <dbReference type="ARBA" id="ARBA00012513"/>
    </source>
</evidence>
<gene>
    <name evidence="13" type="ORF">J2T22_001796</name>
</gene>
<dbReference type="PANTHER" id="PTHR43289">
    <property type="entry name" value="MITOGEN-ACTIVATED PROTEIN KINASE KINASE KINASE 20-RELATED"/>
    <property type="match status" value="1"/>
</dbReference>
<accession>A0ABT9UG56</accession>
<dbReference type="Gene3D" id="3.30.200.20">
    <property type="entry name" value="Phosphorylase Kinase, domain 1"/>
    <property type="match status" value="1"/>
</dbReference>
<dbReference type="EMBL" id="JAUSSY010000005">
    <property type="protein sequence ID" value="MDQ0118618.1"/>
    <property type="molecule type" value="Genomic_DNA"/>
</dbReference>
<dbReference type="GO" id="GO:0004674">
    <property type="term" value="F:protein serine/threonine kinase activity"/>
    <property type="evidence" value="ECO:0007669"/>
    <property type="project" value="UniProtKB-EC"/>
</dbReference>
<dbReference type="Gene3D" id="3.30.10.20">
    <property type="match status" value="4"/>
</dbReference>
<evidence type="ECO:0000256" key="2">
    <source>
        <dbReference type="ARBA" id="ARBA00022527"/>
    </source>
</evidence>
<keyword evidence="5 13" id="KW-0418">Kinase</keyword>
<dbReference type="PROSITE" id="PS51178">
    <property type="entry name" value="PASTA"/>
    <property type="match status" value="4"/>
</dbReference>
<dbReference type="EC" id="2.7.11.1" evidence="1"/>
<evidence type="ECO:0000256" key="9">
    <source>
        <dbReference type="SAM" id="MobiDB-lite"/>
    </source>
</evidence>
<feature type="domain" description="PASTA" evidence="12">
    <location>
        <begin position="538"/>
        <end position="605"/>
    </location>
</feature>
<dbReference type="Pfam" id="PF03793">
    <property type="entry name" value="PASTA"/>
    <property type="match status" value="4"/>
</dbReference>
<dbReference type="CDD" id="cd14014">
    <property type="entry name" value="STKc_PknB_like"/>
    <property type="match status" value="1"/>
</dbReference>
<keyword evidence="14" id="KW-1185">Reference proteome</keyword>
<dbReference type="Pfam" id="PF00069">
    <property type="entry name" value="Pkinase"/>
    <property type="match status" value="1"/>
</dbReference>
<evidence type="ECO:0000256" key="4">
    <source>
        <dbReference type="ARBA" id="ARBA00022741"/>
    </source>
</evidence>
<dbReference type="Proteomes" id="UP001226389">
    <property type="component" value="Unassembled WGS sequence"/>
</dbReference>
<feature type="transmembrane region" description="Helical" evidence="10">
    <location>
        <begin position="379"/>
        <end position="400"/>
    </location>
</feature>
<comment type="catalytic activity">
    <reaction evidence="8">
        <text>L-seryl-[protein] + ATP = O-phospho-L-seryl-[protein] + ADP + H(+)</text>
        <dbReference type="Rhea" id="RHEA:17989"/>
        <dbReference type="Rhea" id="RHEA-COMP:9863"/>
        <dbReference type="Rhea" id="RHEA-COMP:11604"/>
        <dbReference type="ChEBI" id="CHEBI:15378"/>
        <dbReference type="ChEBI" id="CHEBI:29999"/>
        <dbReference type="ChEBI" id="CHEBI:30616"/>
        <dbReference type="ChEBI" id="CHEBI:83421"/>
        <dbReference type="ChEBI" id="CHEBI:456216"/>
        <dbReference type="EC" id="2.7.11.1"/>
    </reaction>
</comment>
<feature type="domain" description="Protein kinase" evidence="11">
    <location>
        <begin position="14"/>
        <end position="273"/>
    </location>
</feature>
<feature type="domain" description="PASTA" evidence="12">
    <location>
        <begin position="404"/>
        <end position="469"/>
    </location>
</feature>
<reference evidence="13 14" key="1">
    <citation type="submission" date="2023-07" db="EMBL/GenBank/DDBJ databases">
        <title>Sorghum-associated microbial communities from plants grown in Nebraska, USA.</title>
        <authorList>
            <person name="Schachtman D."/>
        </authorList>
    </citation>
    <scope>NUCLEOTIDE SEQUENCE [LARGE SCALE GENOMIC DNA]</scope>
    <source>
        <strain evidence="13 14">DS994</strain>
    </source>
</reference>
<feature type="domain" description="PASTA" evidence="12">
    <location>
        <begin position="470"/>
        <end position="537"/>
    </location>
</feature>
<proteinExistence type="predicted"/>
<comment type="catalytic activity">
    <reaction evidence="7">
        <text>L-threonyl-[protein] + ATP = O-phospho-L-threonyl-[protein] + ADP + H(+)</text>
        <dbReference type="Rhea" id="RHEA:46608"/>
        <dbReference type="Rhea" id="RHEA-COMP:11060"/>
        <dbReference type="Rhea" id="RHEA-COMP:11605"/>
        <dbReference type="ChEBI" id="CHEBI:15378"/>
        <dbReference type="ChEBI" id="CHEBI:30013"/>
        <dbReference type="ChEBI" id="CHEBI:30616"/>
        <dbReference type="ChEBI" id="CHEBI:61977"/>
        <dbReference type="ChEBI" id="CHEBI:456216"/>
        <dbReference type="EC" id="2.7.11.1"/>
    </reaction>
</comment>
<evidence type="ECO:0000256" key="10">
    <source>
        <dbReference type="SAM" id="Phobius"/>
    </source>
</evidence>
<dbReference type="Gene3D" id="1.10.510.10">
    <property type="entry name" value="Transferase(Phosphotransferase) domain 1"/>
    <property type="match status" value="1"/>
</dbReference>
<evidence type="ECO:0000259" key="12">
    <source>
        <dbReference type="PROSITE" id="PS51178"/>
    </source>
</evidence>
<feature type="compositionally biased region" description="Basic and acidic residues" evidence="9">
    <location>
        <begin position="348"/>
        <end position="357"/>
    </location>
</feature>
<evidence type="ECO:0000259" key="11">
    <source>
        <dbReference type="PROSITE" id="PS50011"/>
    </source>
</evidence>
<keyword evidence="6" id="KW-0067">ATP-binding</keyword>
<keyword evidence="3 13" id="KW-0808">Transferase</keyword>
<sequence length="668" mass="69928">MSDPVVGTLVDNRYAVTSRLARGGMSTVYLAVDQRLDREVALKVLHPHLAADENFLGRLGREAKAAARLSHPHVVGVLDQGNDGNTAYLVMEYIKGHTLRDVLRDRGALPPRLALALIDPVVEGLGAAHAAGFIHRDVKPENVLIADDGRIKIGDFGLARAVTSSTSTGALIGTVAYISPELVLGKPADARSDVYSVGIMLYEMLTGRQPFEGEVPIQVAYQHVNGMVGPPSDLVPRLAGEVDELVQWCTANDPENRPVDGNALLQELRHIRTNLTDAELDLQPPAAAAAAWQHATEILGRTSNPTTLLPPSRPAAPAYPPGLTLPDDDDGDSGWSPPPPRLGKRAQRKADRESEKLRALAAATPVRTLREGNPRRRGFIWVVVLILAALLATGAGWFFGMGPGAAAAVPAVANKTVAQAQQLLNGVGFRSTTSDVFDDDVPTGLVVGSEPAAGTEIRKFQPVSLLVSKGPQLFPLPPLTGGTLDAAKSALNAAEMALGTVTEKFDEEAAAGTVLSQDPAAGTPARHGTPVGLTVSKGPQPIAVPSVVGKAEDDAVAAVEAAGLTAEVAPDQVFDRNVPEGAVVSQSPANGTLTRGGTVTLTISKGPKMVAVPSFIGKQASEARKALEALGFQVRVNNILGGFFGTVRDQSPVDREVPEGSVVTITVV</sequence>
<dbReference type="PROSITE" id="PS50011">
    <property type="entry name" value="PROTEIN_KINASE_DOM"/>
    <property type="match status" value="1"/>
</dbReference>
<feature type="compositionally biased region" description="Pro residues" evidence="9">
    <location>
        <begin position="311"/>
        <end position="320"/>
    </location>
</feature>
<protein>
    <recommendedName>
        <fullName evidence="1">non-specific serine/threonine protein kinase</fullName>
        <ecNumber evidence="1">2.7.11.1</ecNumber>
    </recommendedName>
</protein>
<keyword evidence="10" id="KW-0472">Membrane</keyword>
<feature type="domain" description="PASTA" evidence="12">
    <location>
        <begin position="606"/>
        <end position="668"/>
    </location>
</feature>
<name>A0ABT9UG56_9MICC</name>
<evidence type="ECO:0000313" key="13">
    <source>
        <dbReference type="EMBL" id="MDQ0118618.1"/>
    </source>
</evidence>
<dbReference type="NCBIfam" id="NF033483">
    <property type="entry name" value="PknB_PASTA_kin"/>
    <property type="match status" value="1"/>
</dbReference>
<dbReference type="InterPro" id="IPR011009">
    <property type="entry name" value="Kinase-like_dom_sf"/>
</dbReference>
<comment type="caution">
    <text evidence="13">The sequence shown here is derived from an EMBL/GenBank/DDBJ whole genome shotgun (WGS) entry which is preliminary data.</text>
</comment>
<dbReference type="InterPro" id="IPR005543">
    <property type="entry name" value="PASTA_dom"/>
</dbReference>